<dbReference type="PANTHER" id="PTHR42852:SF6">
    <property type="entry name" value="THIOL:DISULFIDE INTERCHANGE PROTEIN DSBE"/>
    <property type="match status" value="1"/>
</dbReference>
<keyword evidence="2" id="KW-0201">Cytochrome c-type biogenesis</keyword>
<dbReference type="PROSITE" id="PS51352">
    <property type="entry name" value="THIOREDOXIN_2"/>
    <property type="match status" value="1"/>
</dbReference>
<organism evidence="7 8">
    <name type="scientific">Phocaeicola plebeius (strain DSM 17135 / JCM 12973 / CCUG 54634 / M2)</name>
    <name type="common">Bacteroides plebeius</name>
    <dbReference type="NCBI Taxonomy" id="484018"/>
    <lineage>
        <taxon>Bacteria</taxon>
        <taxon>Pseudomonadati</taxon>
        <taxon>Bacteroidota</taxon>
        <taxon>Bacteroidia</taxon>
        <taxon>Bacteroidales</taxon>
        <taxon>Bacteroidaceae</taxon>
        <taxon>Phocaeicola</taxon>
    </lineage>
</organism>
<dbReference type="GO" id="GO:0017004">
    <property type="term" value="P:cytochrome complex assembly"/>
    <property type="evidence" value="ECO:0007669"/>
    <property type="project" value="UniProtKB-KW"/>
</dbReference>
<dbReference type="Pfam" id="PF13905">
    <property type="entry name" value="Thioredoxin_8"/>
    <property type="match status" value="1"/>
</dbReference>
<comment type="caution">
    <text evidence="7">The sequence shown here is derived from an EMBL/GenBank/DDBJ whole genome shotgun (WGS) entry which is preliminary data.</text>
</comment>
<dbReference type="GO" id="GO:0030313">
    <property type="term" value="C:cell envelope"/>
    <property type="evidence" value="ECO:0007669"/>
    <property type="project" value="UniProtKB-SubCell"/>
</dbReference>
<evidence type="ECO:0000313" key="7">
    <source>
        <dbReference type="EMBL" id="EDY93948.1"/>
    </source>
</evidence>
<dbReference type="InterPro" id="IPR036249">
    <property type="entry name" value="Thioredoxin-like_sf"/>
</dbReference>
<evidence type="ECO:0000256" key="3">
    <source>
        <dbReference type="ARBA" id="ARBA00023157"/>
    </source>
</evidence>
<feature type="domain" description="Thioredoxin" evidence="6">
    <location>
        <begin position="477"/>
        <end position="632"/>
    </location>
</feature>
<dbReference type="GeneID" id="43186076"/>
<dbReference type="InterPro" id="IPR013766">
    <property type="entry name" value="Thioredoxin_domain"/>
</dbReference>
<dbReference type="eggNOG" id="COG0526">
    <property type="taxonomic scope" value="Bacteria"/>
</dbReference>
<gene>
    <name evidence="7" type="ORF">BACPLE_03388</name>
</gene>
<dbReference type="Gene3D" id="3.40.30.10">
    <property type="entry name" value="Glutaredoxin"/>
    <property type="match status" value="1"/>
</dbReference>
<evidence type="ECO:0000313" key="8">
    <source>
        <dbReference type="Proteomes" id="UP000003452"/>
    </source>
</evidence>
<protein>
    <recommendedName>
        <fullName evidence="6">Thioredoxin domain-containing protein</fullName>
    </recommendedName>
</protein>
<dbReference type="AlphaFoldDB" id="B5D2Z8"/>
<evidence type="ECO:0000256" key="2">
    <source>
        <dbReference type="ARBA" id="ARBA00022748"/>
    </source>
</evidence>
<keyword evidence="4" id="KW-0676">Redox-active center</keyword>
<reference evidence="7 8" key="1">
    <citation type="submission" date="2008-08" db="EMBL/GenBank/DDBJ databases">
        <title>Draft genome sequence of Bacteroides plebeius (DSM 17135).</title>
        <authorList>
            <person name="Sudarsanam P."/>
            <person name="Ley R."/>
            <person name="Guruge J."/>
            <person name="Turnbaugh P.J."/>
            <person name="Mahowald M."/>
            <person name="Liep D."/>
            <person name="Gordon J."/>
        </authorList>
    </citation>
    <scope>NUCLEOTIDE SEQUENCE [LARGE SCALE GENOMIC DNA]</scope>
    <source>
        <strain evidence="8">DSM 17135 / JCM 12973 / M2</strain>
    </source>
</reference>
<feature type="chain" id="PRO_5002831120" description="Thioredoxin domain-containing protein" evidence="5">
    <location>
        <begin position="20"/>
        <end position="632"/>
    </location>
</feature>
<sequence>MKNKIALLALAATAWLATTANTPVIRSVENPFIESANTMTLDIAKVELSDTATVLYTDAYFRPHYWIKISSESYLQADGKKYALKGTQGIEADSLFWMPETGEASFRLSFEPLPRDTRSFDFIESDCDDCFKLFGIDLTGKTEATVPSDIPAEAIRMTEAIPDVMPAPQFKVGETVVRMHLSGYRKELAKEADIYLNTLMNGQQPYKAAIDSMGMAEFKFWQYGPAQALISVGMINKQIWLAPGEEIDLYVDMRHSGQYILKRRTEKKQLPTFKNIPFCYFSGTYAGLSAPSLYSDKYYGMNLYTGEFADYKMTAAEYTQHVISSYQALSDSIAQSKLPPIGKELALINLKQEAVEAMAQGDWFREHNYRKIHNQWERSKPLDIKIDPLTAENRAELCKLFSIADPKLLMGKDLISYVSAVSSPDIAWPKEVGLEGTFASELKLVLPLTQKASNAVLTEADLKILDDVQNPFWREALLKMQENTQIALKAVEGKAVIEKTPEVTPDKLFEALIAPYKGKVILVDFWNTWCGPCRMSIRANEPLKEQELKSDNLVWIYLANETSPLVTYKQAIPNIKGKHFRLNDEQWKYLCEQFKIDGIPSYVLVDKSGHYQLRNDFRDHEVMKNTLKEMIK</sequence>
<dbReference type="SUPFAM" id="SSF52833">
    <property type="entry name" value="Thioredoxin-like"/>
    <property type="match status" value="1"/>
</dbReference>
<dbReference type="Proteomes" id="UP000003452">
    <property type="component" value="Unassembled WGS sequence"/>
</dbReference>
<evidence type="ECO:0000256" key="5">
    <source>
        <dbReference type="SAM" id="SignalP"/>
    </source>
</evidence>
<comment type="subcellular location">
    <subcellularLocation>
        <location evidence="1">Cell envelope</location>
    </subcellularLocation>
</comment>
<dbReference type="EMBL" id="ABQC02000024">
    <property type="protein sequence ID" value="EDY93948.1"/>
    <property type="molecule type" value="Genomic_DNA"/>
</dbReference>
<dbReference type="InterPro" id="IPR012336">
    <property type="entry name" value="Thioredoxin-like_fold"/>
</dbReference>
<evidence type="ECO:0000256" key="4">
    <source>
        <dbReference type="ARBA" id="ARBA00023284"/>
    </source>
</evidence>
<dbReference type="RefSeq" id="WP_007563739.1">
    <property type="nucleotide sequence ID" value="NZ_DS990134.1"/>
</dbReference>
<feature type="signal peptide" evidence="5">
    <location>
        <begin position="1"/>
        <end position="19"/>
    </location>
</feature>
<dbReference type="OrthoDB" id="1120316at2"/>
<reference evidence="7 8" key="2">
    <citation type="submission" date="2008-08" db="EMBL/GenBank/DDBJ databases">
        <authorList>
            <person name="Fulton L."/>
            <person name="Clifton S."/>
            <person name="Fulton B."/>
            <person name="Xu J."/>
            <person name="Minx P."/>
            <person name="Pepin K.H."/>
            <person name="Johnson M."/>
            <person name="Thiruvilangam P."/>
            <person name="Bhonagiri V."/>
            <person name="Nash W.E."/>
            <person name="Mardis E.R."/>
            <person name="Wilson R.K."/>
        </authorList>
    </citation>
    <scope>NUCLEOTIDE SEQUENCE [LARGE SCALE GENOMIC DNA]</scope>
    <source>
        <strain evidence="8">DSM 17135 / JCM 12973 / M2</strain>
    </source>
</reference>
<evidence type="ECO:0000256" key="1">
    <source>
        <dbReference type="ARBA" id="ARBA00004196"/>
    </source>
</evidence>
<keyword evidence="5" id="KW-0732">Signal</keyword>
<dbReference type="PANTHER" id="PTHR42852">
    <property type="entry name" value="THIOL:DISULFIDE INTERCHANGE PROTEIN DSBE"/>
    <property type="match status" value="1"/>
</dbReference>
<evidence type="ECO:0000259" key="6">
    <source>
        <dbReference type="PROSITE" id="PS51352"/>
    </source>
</evidence>
<dbReference type="HOGENOM" id="CLU_017885_0_0_10"/>
<name>B5D2Z8_PHOPM</name>
<proteinExistence type="predicted"/>
<accession>B5D2Z8</accession>
<keyword evidence="3" id="KW-1015">Disulfide bond</keyword>
<dbReference type="InterPro" id="IPR050553">
    <property type="entry name" value="Thioredoxin_ResA/DsbE_sf"/>
</dbReference>